<dbReference type="AlphaFoldDB" id="A0A2T0K8M0"/>
<dbReference type="Pfam" id="PF04542">
    <property type="entry name" value="Sigma70_r2"/>
    <property type="match status" value="1"/>
</dbReference>
<dbReference type="Pfam" id="PF08281">
    <property type="entry name" value="Sigma70_r4_2"/>
    <property type="match status" value="1"/>
</dbReference>
<dbReference type="InterPro" id="IPR014305">
    <property type="entry name" value="RNA_pol_sigma-G_actinobac"/>
</dbReference>
<protein>
    <submittedName>
        <fullName evidence="9">RNA polymerase sigma-70 factor (ECF subfamily)</fullName>
    </submittedName>
</protein>
<dbReference type="Proteomes" id="UP000239415">
    <property type="component" value="Unassembled WGS sequence"/>
</dbReference>
<evidence type="ECO:0000256" key="3">
    <source>
        <dbReference type="ARBA" id="ARBA00023015"/>
    </source>
</evidence>
<dbReference type="Gene3D" id="3.10.450.50">
    <property type="match status" value="1"/>
</dbReference>
<dbReference type="InterPro" id="IPR014284">
    <property type="entry name" value="RNA_pol_sigma-70_dom"/>
</dbReference>
<dbReference type="NCBIfam" id="TIGR02960">
    <property type="entry name" value="SigX5"/>
    <property type="match status" value="1"/>
</dbReference>
<dbReference type="Gene3D" id="1.10.10.10">
    <property type="entry name" value="Winged helix-like DNA-binding domain superfamily/Winged helix DNA-binding domain"/>
    <property type="match status" value="1"/>
</dbReference>
<evidence type="ECO:0000256" key="4">
    <source>
        <dbReference type="ARBA" id="ARBA00023082"/>
    </source>
</evidence>
<reference evidence="9 10" key="1">
    <citation type="submission" date="2018-03" db="EMBL/GenBank/DDBJ databases">
        <title>Genomic Encyclopedia of Archaeal and Bacterial Type Strains, Phase II (KMG-II): from individual species to whole genera.</title>
        <authorList>
            <person name="Goeker M."/>
        </authorList>
    </citation>
    <scope>NUCLEOTIDE SEQUENCE [LARGE SCALE GENOMIC DNA]</scope>
    <source>
        <strain evidence="9 10">DSM 43146</strain>
    </source>
</reference>
<evidence type="ECO:0000256" key="1">
    <source>
        <dbReference type="ARBA" id="ARBA00010641"/>
    </source>
</evidence>
<dbReference type="GO" id="GO:0016987">
    <property type="term" value="F:sigma factor activity"/>
    <property type="evidence" value="ECO:0007669"/>
    <property type="project" value="UniProtKB-KW"/>
</dbReference>
<evidence type="ECO:0000313" key="9">
    <source>
        <dbReference type="EMBL" id="PRX19420.1"/>
    </source>
</evidence>
<organism evidence="9 10">
    <name type="scientific">Actinoplanes italicus</name>
    <dbReference type="NCBI Taxonomy" id="113567"/>
    <lineage>
        <taxon>Bacteria</taxon>
        <taxon>Bacillati</taxon>
        <taxon>Actinomycetota</taxon>
        <taxon>Actinomycetes</taxon>
        <taxon>Micromonosporales</taxon>
        <taxon>Micromonosporaceae</taxon>
        <taxon>Actinoplanes</taxon>
    </lineage>
</organism>
<dbReference type="Gene3D" id="1.10.1740.10">
    <property type="match status" value="1"/>
</dbReference>
<dbReference type="InterPro" id="IPR036388">
    <property type="entry name" value="WH-like_DNA-bd_sf"/>
</dbReference>
<dbReference type="InterPro" id="IPR013325">
    <property type="entry name" value="RNA_pol_sigma_r2"/>
</dbReference>
<dbReference type="Pfam" id="PF12680">
    <property type="entry name" value="SnoaL_2"/>
    <property type="match status" value="1"/>
</dbReference>
<dbReference type="PANTHER" id="PTHR43133">
    <property type="entry name" value="RNA POLYMERASE ECF-TYPE SIGMA FACTO"/>
    <property type="match status" value="1"/>
</dbReference>
<feature type="domain" description="RNA polymerase sigma-70 region 2" evidence="6">
    <location>
        <begin position="20"/>
        <end position="86"/>
    </location>
</feature>
<dbReference type="PANTHER" id="PTHR43133:SF65">
    <property type="entry name" value="ECF RNA POLYMERASE SIGMA FACTOR SIGG"/>
    <property type="match status" value="1"/>
</dbReference>
<dbReference type="SUPFAM" id="SSF88946">
    <property type="entry name" value="Sigma2 domain of RNA polymerase sigma factors"/>
    <property type="match status" value="1"/>
</dbReference>
<evidence type="ECO:0000259" key="6">
    <source>
        <dbReference type="Pfam" id="PF04542"/>
    </source>
</evidence>
<dbReference type="GO" id="GO:0003677">
    <property type="term" value="F:DNA binding"/>
    <property type="evidence" value="ECO:0007669"/>
    <property type="project" value="InterPro"/>
</dbReference>
<feature type="domain" description="SnoaL-like" evidence="8">
    <location>
        <begin position="215"/>
        <end position="315"/>
    </location>
</feature>
<dbReference type="InterPro" id="IPR013324">
    <property type="entry name" value="RNA_pol_sigma_r3/r4-like"/>
</dbReference>
<accession>A0A2T0K8M0</accession>
<dbReference type="CDD" id="cd06171">
    <property type="entry name" value="Sigma70_r4"/>
    <property type="match status" value="1"/>
</dbReference>
<dbReference type="EMBL" id="PVMZ01000010">
    <property type="protein sequence ID" value="PRX19420.1"/>
    <property type="molecule type" value="Genomic_DNA"/>
</dbReference>
<dbReference type="OrthoDB" id="6689546at2"/>
<comment type="similarity">
    <text evidence="1">Belongs to the sigma-70 factor family. ECF subfamily.</text>
</comment>
<dbReference type="NCBIfam" id="TIGR02937">
    <property type="entry name" value="sigma70-ECF"/>
    <property type="match status" value="1"/>
</dbReference>
<dbReference type="InterPro" id="IPR032710">
    <property type="entry name" value="NTF2-like_dom_sf"/>
</dbReference>
<keyword evidence="5" id="KW-0804">Transcription</keyword>
<dbReference type="RefSeq" id="WP_106322352.1">
    <property type="nucleotide sequence ID" value="NZ_BOMO01000051.1"/>
</dbReference>
<dbReference type="GO" id="GO:0006352">
    <property type="term" value="P:DNA-templated transcription initiation"/>
    <property type="evidence" value="ECO:0007669"/>
    <property type="project" value="InterPro"/>
</dbReference>
<dbReference type="InterPro" id="IPR039425">
    <property type="entry name" value="RNA_pol_sigma-70-like"/>
</dbReference>
<dbReference type="SUPFAM" id="SSF88659">
    <property type="entry name" value="Sigma3 and sigma4 domains of RNA polymerase sigma factors"/>
    <property type="match status" value="1"/>
</dbReference>
<keyword evidence="3" id="KW-0805">Transcription regulation</keyword>
<sequence>MLQRTSQPAADPDAATFTGLVDRHRHELLVHCYRMLGSFEEAEDMVQETFLRAWRGRDAFEGRAALRTWLYRIATNACLDASAKGRRPMLLPTAETSARPADSAWLQPFPDARLDPTTPHEEQPEARAVARETIELAFLVALQHLPPRQRAVLVLRDVVGCSAQEAADMLEVTTASVNSVLQRARSTMRTHLPPRSRHEWSPSRDLAVPEQQVLDRFMVAVENADIAAITDLISEDAVGCMPPYPMWYEGRDAIVEAVAGSFDTGADDYVGEFRLVATRANGCPAAALYLRAPGDAAFQPWAINVLRVEHGRIVELTSFLSPQLFPAFGLPATLG</sequence>
<evidence type="ECO:0000256" key="5">
    <source>
        <dbReference type="ARBA" id="ARBA00023163"/>
    </source>
</evidence>
<dbReference type="InterPro" id="IPR037401">
    <property type="entry name" value="SnoaL-like"/>
</dbReference>
<evidence type="ECO:0000259" key="8">
    <source>
        <dbReference type="Pfam" id="PF12680"/>
    </source>
</evidence>
<comment type="subunit">
    <text evidence="2">Interacts transiently with the RNA polymerase catalytic core formed by RpoA, RpoB, RpoC and RpoZ (2 alpha, 1 beta, 1 beta' and 1 omega subunit) to form the RNA polymerase holoenzyme that can initiate transcription.</text>
</comment>
<feature type="domain" description="RNA polymerase sigma factor 70 region 4 type 2" evidence="7">
    <location>
        <begin position="137"/>
        <end position="187"/>
    </location>
</feature>
<evidence type="ECO:0000259" key="7">
    <source>
        <dbReference type="Pfam" id="PF08281"/>
    </source>
</evidence>
<gene>
    <name evidence="9" type="ORF">CLV67_110172</name>
</gene>
<name>A0A2T0K8M0_9ACTN</name>
<keyword evidence="10" id="KW-1185">Reference proteome</keyword>
<evidence type="ECO:0000256" key="2">
    <source>
        <dbReference type="ARBA" id="ARBA00011344"/>
    </source>
</evidence>
<proteinExistence type="inferred from homology"/>
<dbReference type="SUPFAM" id="SSF54427">
    <property type="entry name" value="NTF2-like"/>
    <property type="match status" value="1"/>
</dbReference>
<comment type="caution">
    <text evidence="9">The sequence shown here is derived from an EMBL/GenBank/DDBJ whole genome shotgun (WGS) entry which is preliminary data.</text>
</comment>
<dbReference type="NCBIfam" id="NF006089">
    <property type="entry name" value="PRK08241.1"/>
    <property type="match status" value="1"/>
</dbReference>
<evidence type="ECO:0000313" key="10">
    <source>
        <dbReference type="Proteomes" id="UP000239415"/>
    </source>
</evidence>
<keyword evidence="4" id="KW-0731">Sigma factor</keyword>
<dbReference type="InterPro" id="IPR007627">
    <property type="entry name" value="RNA_pol_sigma70_r2"/>
</dbReference>
<dbReference type="InterPro" id="IPR013249">
    <property type="entry name" value="RNA_pol_sigma70_r4_t2"/>
</dbReference>